<accession>A0A450S2P2</accession>
<dbReference type="SUPFAM" id="SSF101307">
    <property type="entry name" value="YutG-like"/>
    <property type="match status" value="1"/>
</dbReference>
<dbReference type="InterPro" id="IPR026037">
    <property type="entry name" value="PgpA"/>
</dbReference>
<dbReference type="GO" id="GO:0006655">
    <property type="term" value="P:phosphatidylglycerol biosynthetic process"/>
    <property type="evidence" value="ECO:0007669"/>
    <property type="project" value="UniProtKB-UniPathway"/>
</dbReference>
<dbReference type="CDD" id="cd06971">
    <property type="entry name" value="PgpA"/>
    <property type="match status" value="1"/>
</dbReference>
<comment type="function">
    <text evidence="1">Lipid phosphatase which dephosphorylates phosphatidylglycerophosphate (PGP) to phosphatidylglycerol (PG).</text>
</comment>
<feature type="transmembrane region" description="Helical" evidence="2">
    <location>
        <begin position="54"/>
        <end position="72"/>
    </location>
</feature>
<evidence type="ECO:0000259" key="3">
    <source>
        <dbReference type="Pfam" id="PF04608"/>
    </source>
</evidence>
<dbReference type="PANTHER" id="PTHR36305:SF1">
    <property type="entry name" value="PHOSPHATIDYLGLYCEROPHOSPHATASE A"/>
    <property type="match status" value="1"/>
</dbReference>
<dbReference type="GO" id="GO:0008962">
    <property type="term" value="F:phosphatidylglycerophosphatase activity"/>
    <property type="evidence" value="ECO:0007669"/>
    <property type="project" value="UniProtKB-EC"/>
</dbReference>
<keyword evidence="1" id="KW-1003">Cell membrane</keyword>
<feature type="domain" description="YutG/PgpA" evidence="3">
    <location>
        <begin position="21"/>
        <end position="158"/>
    </location>
</feature>
<dbReference type="InterPro" id="IPR007686">
    <property type="entry name" value="YutG/PgpA"/>
</dbReference>
<feature type="transmembrane region" description="Helical" evidence="2">
    <location>
        <begin position="92"/>
        <end position="116"/>
    </location>
</feature>
<name>A0A450S2P2_9GAMM</name>
<comment type="catalytic activity">
    <reaction evidence="1">
        <text>a 1,2-diacyl-sn-glycero-3-phospho-(1'-sn-glycero-3'-phosphate) + H2O = a 1,2-diacyl-sn-glycero-3-phospho-(1'-sn-glycerol) + phosphate</text>
        <dbReference type="Rhea" id="RHEA:33751"/>
        <dbReference type="ChEBI" id="CHEBI:15377"/>
        <dbReference type="ChEBI" id="CHEBI:43474"/>
        <dbReference type="ChEBI" id="CHEBI:60110"/>
        <dbReference type="ChEBI" id="CHEBI:64716"/>
        <dbReference type="EC" id="3.1.3.27"/>
    </reaction>
</comment>
<proteinExistence type="predicted"/>
<dbReference type="AlphaFoldDB" id="A0A450S2P2"/>
<keyword evidence="1" id="KW-0460">Magnesium</keyword>
<dbReference type="GO" id="GO:0005886">
    <property type="term" value="C:plasma membrane"/>
    <property type="evidence" value="ECO:0007669"/>
    <property type="project" value="UniProtKB-SubCell"/>
</dbReference>
<keyword evidence="1" id="KW-1208">Phospholipid metabolism</keyword>
<keyword evidence="1 2" id="KW-0812">Transmembrane</keyword>
<dbReference type="PANTHER" id="PTHR36305">
    <property type="entry name" value="PHOSPHATIDYLGLYCEROPHOSPHATASE A"/>
    <property type="match status" value="1"/>
</dbReference>
<keyword evidence="1" id="KW-0378">Hydrolase</keyword>
<reference evidence="4" key="1">
    <citation type="submission" date="2019-02" db="EMBL/GenBank/DDBJ databases">
        <authorList>
            <person name="Gruber-Vodicka R. H."/>
            <person name="Seah K. B. B."/>
        </authorList>
    </citation>
    <scope>NUCLEOTIDE SEQUENCE</scope>
    <source>
        <strain evidence="4">BECK_DK161</strain>
    </source>
</reference>
<evidence type="ECO:0000313" key="4">
    <source>
        <dbReference type="EMBL" id="VFJ45937.1"/>
    </source>
</evidence>
<gene>
    <name evidence="4" type="ORF">BECKDK2373C_GA0170839_101329</name>
</gene>
<dbReference type="Pfam" id="PF04608">
    <property type="entry name" value="PgpA"/>
    <property type="match status" value="1"/>
</dbReference>
<dbReference type="EC" id="3.1.3.27" evidence="1"/>
<dbReference type="UniPathway" id="UPA00084">
    <property type="reaction ID" value="UER00504"/>
</dbReference>
<feature type="transmembrane region" description="Helical" evidence="2">
    <location>
        <begin position="20"/>
        <end position="48"/>
    </location>
</feature>
<keyword evidence="1" id="KW-0442">Lipid degradation</keyword>
<keyword evidence="2" id="KW-1133">Transmembrane helix</keyword>
<keyword evidence="1 2" id="KW-0472">Membrane</keyword>
<sequence>MQKPVPQPPEKRLLLNPIHLLSLGFGAGLSPFAPGTMGTLIGVAFYLLLSPLPLSLYLPIVAVSFILGIRLCEKTARALGVHDHPAIVWDEIVGFLITMIAAPTGWGWILAGFGLFRLFDILKPWPIGVIDARVRGGFGIMLDDLLAGVYGLILLQLAASTL</sequence>
<organism evidence="4">
    <name type="scientific">Candidatus Kentrum sp. DK</name>
    <dbReference type="NCBI Taxonomy" id="2126562"/>
    <lineage>
        <taxon>Bacteria</taxon>
        <taxon>Pseudomonadati</taxon>
        <taxon>Pseudomonadota</taxon>
        <taxon>Gammaproteobacteria</taxon>
        <taxon>Candidatus Kentrum</taxon>
    </lineage>
</organism>
<dbReference type="GO" id="GO:0009395">
    <property type="term" value="P:phospholipid catabolic process"/>
    <property type="evidence" value="ECO:0007669"/>
    <property type="project" value="UniProtKB-KW"/>
</dbReference>
<evidence type="ECO:0000256" key="1">
    <source>
        <dbReference type="PIRNR" id="PIRNR006162"/>
    </source>
</evidence>
<dbReference type="InterPro" id="IPR036681">
    <property type="entry name" value="PgpA-like_sf"/>
</dbReference>
<comment type="pathway">
    <text evidence="1">Phospholipid metabolism; phosphatidylglycerol biosynthesis; phosphatidylglycerol from CDP-diacylglycerol: step 2/2.</text>
</comment>
<keyword evidence="1" id="KW-0997">Cell inner membrane</keyword>
<keyword evidence="1" id="KW-0443">Lipid metabolism</keyword>
<evidence type="ECO:0000256" key="2">
    <source>
        <dbReference type="SAM" id="Phobius"/>
    </source>
</evidence>
<comment type="cofactor">
    <cofactor evidence="1">
        <name>Mg(2+)</name>
        <dbReference type="ChEBI" id="CHEBI:18420"/>
    </cofactor>
</comment>
<comment type="subcellular location">
    <subcellularLocation>
        <location evidence="1">Cell inner membrane</location>
        <topology evidence="1">Multi-pass membrane protein</topology>
    </subcellularLocation>
</comment>
<dbReference type="GO" id="GO:0046872">
    <property type="term" value="F:metal ion binding"/>
    <property type="evidence" value="ECO:0007669"/>
    <property type="project" value="UniProtKB-KW"/>
</dbReference>
<protein>
    <recommendedName>
        <fullName evidence="1">Phosphatidylglycerophosphatase A</fullName>
        <ecNumber evidence="1">3.1.3.27</ecNumber>
    </recommendedName>
    <alternativeName>
        <fullName evidence="1">Phosphatidylglycerolphosphate phosphatase A</fullName>
    </alternativeName>
</protein>
<dbReference type="PIRSF" id="PIRSF006162">
    <property type="entry name" value="PgpA"/>
    <property type="match status" value="1"/>
</dbReference>
<dbReference type="EMBL" id="CAADEY010000013">
    <property type="protein sequence ID" value="VFJ45937.1"/>
    <property type="molecule type" value="Genomic_DNA"/>
</dbReference>
<keyword evidence="1" id="KW-0595">Phospholipid degradation</keyword>
<keyword evidence="1" id="KW-0479">Metal-binding</keyword>